<dbReference type="AlphaFoldDB" id="A0AA39IU50"/>
<dbReference type="EMBL" id="JAUEPT010000235">
    <property type="protein sequence ID" value="KAK0429552.1"/>
    <property type="molecule type" value="Genomic_DNA"/>
</dbReference>
<gene>
    <name evidence="1" type="ORF">EV421DRAFT_2025952</name>
</gene>
<keyword evidence="2" id="KW-1185">Reference proteome</keyword>
<sequence>MGAFFKTTATLASFFTAAGFNILCRLARLTVTNLDEVFFNDGSYLDNGLESENARALNDRHSALPIIIDILYVDLNLRRHWSDHSSGVGTVTCYVPALENGCLLLVDLQGIAVKSRRDNPLLCTSSTYGSAKPTTMHE</sequence>
<accession>A0AA39IU50</accession>
<protein>
    <submittedName>
        <fullName evidence="1">Uncharacterized protein</fullName>
    </submittedName>
</protein>
<proteinExistence type="predicted"/>
<name>A0AA39IU50_9AGAR</name>
<reference evidence="1" key="1">
    <citation type="submission" date="2023-06" db="EMBL/GenBank/DDBJ databases">
        <authorList>
            <consortium name="Lawrence Berkeley National Laboratory"/>
            <person name="Ahrendt S."/>
            <person name="Sahu N."/>
            <person name="Indic B."/>
            <person name="Wong-Bajracharya J."/>
            <person name="Merenyi Z."/>
            <person name="Ke H.-M."/>
            <person name="Monk M."/>
            <person name="Kocsube S."/>
            <person name="Drula E."/>
            <person name="Lipzen A."/>
            <person name="Balint B."/>
            <person name="Henrissat B."/>
            <person name="Andreopoulos B."/>
            <person name="Martin F.M."/>
            <person name="Harder C.B."/>
            <person name="Rigling D."/>
            <person name="Ford K.L."/>
            <person name="Foster G.D."/>
            <person name="Pangilinan J."/>
            <person name="Papanicolaou A."/>
            <person name="Barry K."/>
            <person name="LaButti K."/>
            <person name="Viragh M."/>
            <person name="Koriabine M."/>
            <person name="Yan M."/>
            <person name="Riley R."/>
            <person name="Champramary S."/>
            <person name="Plett K.L."/>
            <person name="Tsai I.J."/>
            <person name="Slot J."/>
            <person name="Sipos G."/>
            <person name="Plett J."/>
            <person name="Nagy L.G."/>
            <person name="Grigoriev I.V."/>
        </authorList>
    </citation>
    <scope>NUCLEOTIDE SEQUENCE</scope>
    <source>
        <strain evidence="1">FPL87.14</strain>
    </source>
</reference>
<comment type="caution">
    <text evidence="1">The sequence shown here is derived from an EMBL/GenBank/DDBJ whole genome shotgun (WGS) entry which is preliminary data.</text>
</comment>
<evidence type="ECO:0000313" key="1">
    <source>
        <dbReference type="EMBL" id="KAK0429552.1"/>
    </source>
</evidence>
<organism evidence="1 2">
    <name type="scientific">Armillaria borealis</name>
    <dbReference type="NCBI Taxonomy" id="47425"/>
    <lineage>
        <taxon>Eukaryota</taxon>
        <taxon>Fungi</taxon>
        <taxon>Dikarya</taxon>
        <taxon>Basidiomycota</taxon>
        <taxon>Agaricomycotina</taxon>
        <taxon>Agaricomycetes</taxon>
        <taxon>Agaricomycetidae</taxon>
        <taxon>Agaricales</taxon>
        <taxon>Marasmiineae</taxon>
        <taxon>Physalacriaceae</taxon>
        <taxon>Armillaria</taxon>
    </lineage>
</organism>
<dbReference type="Proteomes" id="UP001175226">
    <property type="component" value="Unassembled WGS sequence"/>
</dbReference>
<evidence type="ECO:0000313" key="2">
    <source>
        <dbReference type="Proteomes" id="UP001175226"/>
    </source>
</evidence>